<evidence type="ECO:0000256" key="1">
    <source>
        <dbReference type="SAM" id="MobiDB-lite"/>
    </source>
</evidence>
<sequence length="149" mass="16097">MQMDGPRRRPLQLQGDQPSPETYPMPNTACIPRATKLCLGFAFSFFSVDHLRVKRPQPVIRSAQTLSSAIHTFQPLPLIAGRCCYSSDTSDSICAIRNSASISIVDGAVCLVRGDQIAGERAASSPVDCHAKGPSLEEAQHDSQANRTT</sequence>
<evidence type="ECO:0000313" key="2">
    <source>
        <dbReference type="EMBL" id="KAH7270842.1"/>
    </source>
</evidence>
<evidence type="ECO:0000313" key="3">
    <source>
        <dbReference type="Proteomes" id="UP000720189"/>
    </source>
</evidence>
<dbReference type="GeneID" id="70219419"/>
<keyword evidence="3" id="KW-1185">Reference proteome</keyword>
<gene>
    <name evidence="2" type="ORF">BKA55DRAFT_533426</name>
</gene>
<protein>
    <submittedName>
        <fullName evidence="2">Uncharacterized protein</fullName>
    </submittedName>
</protein>
<accession>A0A9P9KYD8</accession>
<organism evidence="2 3">
    <name type="scientific">Fusarium redolens</name>
    <dbReference type="NCBI Taxonomy" id="48865"/>
    <lineage>
        <taxon>Eukaryota</taxon>
        <taxon>Fungi</taxon>
        <taxon>Dikarya</taxon>
        <taxon>Ascomycota</taxon>
        <taxon>Pezizomycotina</taxon>
        <taxon>Sordariomycetes</taxon>
        <taxon>Hypocreomycetidae</taxon>
        <taxon>Hypocreales</taxon>
        <taxon>Nectriaceae</taxon>
        <taxon>Fusarium</taxon>
        <taxon>Fusarium redolens species complex</taxon>
    </lineage>
</organism>
<reference evidence="2" key="1">
    <citation type="journal article" date="2021" name="Nat. Commun.">
        <title>Genetic determinants of endophytism in the Arabidopsis root mycobiome.</title>
        <authorList>
            <person name="Mesny F."/>
            <person name="Miyauchi S."/>
            <person name="Thiergart T."/>
            <person name="Pickel B."/>
            <person name="Atanasova L."/>
            <person name="Karlsson M."/>
            <person name="Huettel B."/>
            <person name="Barry K.W."/>
            <person name="Haridas S."/>
            <person name="Chen C."/>
            <person name="Bauer D."/>
            <person name="Andreopoulos W."/>
            <person name="Pangilinan J."/>
            <person name="LaButti K."/>
            <person name="Riley R."/>
            <person name="Lipzen A."/>
            <person name="Clum A."/>
            <person name="Drula E."/>
            <person name="Henrissat B."/>
            <person name="Kohler A."/>
            <person name="Grigoriev I.V."/>
            <person name="Martin F.M."/>
            <person name="Hacquard S."/>
        </authorList>
    </citation>
    <scope>NUCLEOTIDE SEQUENCE</scope>
    <source>
        <strain evidence="2">MPI-CAGE-AT-0023</strain>
    </source>
</reference>
<proteinExistence type="predicted"/>
<comment type="caution">
    <text evidence="2">The sequence shown here is derived from an EMBL/GenBank/DDBJ whole genome shotgun (WGS) entry which is preliminary data.</text>
</comment>
<dbReference type="Proteomes" id="UP000720189">
    <property type="component" value="Unassembled WGS sequence"/>
</dbReference>
<feature type="region of interest" description="Disordered" evidence="1">
    <location>
        <begin position="123"/>
        <end position="149"/>
    </location>
</feature>
<name>A0A9P9KYD8_FUSRE</name>
<feature type="region of interest" description="Disordered" evidence="1">
    <location>
        <begin position="1"/>
        <end position="22"/>
    </location>
</feature>
<dbReference type="EMBL" id="JAGMUX010000001">
    <property type="protein sequence ID" value="KAH7270842.1"/>
    <property type="molecule type" value="Genomic_DNA"/>
</dbReference>
<dbReference type="RefSeq" id="XP_046057610.1">
    <property type="nucleotide sequence ID" value="XM_046189465.1"/>
</dbReference>
<dbReference type="AlphaFoldDB" id="A0A9P9KYD8"/>